<dbReference type="Pfam" id="PF04077">
    <property type="entry name" value="DsrH"/>
    <property type="match status" value="1"/>
</dbReference>
<gene>
    <name evidence="1" type="ORF">RM552_05405</name>
</gene>
<dbReference type="EMBL" id="JAVRHX010000001">
    <property type="protein sequence ID" value="MDT0594270.1"/>
    <property type="molecule type" value="Genomic_DNA"/>
</dbReference>
<protein>
    <submittedName>
        <fullName evidence="1">DsrH/TusB family sulfur metabolism protein</fullName>
    </submittedName>
</protein>
<evidence type="ECO:0000313" key="1">
    <source>
        <dbReference type="EMBL" id="MDT0594270.1"/>
    </source>
</evidence>
<keyword evidence="2" id="KW-1185">Reference proteome</keyword>
<sequence>MIIQLFSSQASKIDDYINAQTIVVLIQDGVYACKNILNQYPDCEIYALDRDWHAAGLETNIACQLLSDQEWVLLCSKHSPIISLQD</sequence>
<dbReference type="SUPFAM" id="SSF75169">
    <property type="entry name" value="DsrEFH-like"/>
    <property type="match status" value="1"/>
</dbReference>
<dbReference type="RefSeq" id="WP_311367749.1">
    <property type="nucleotide sequence ID" value="NZ_JAVRHX010000001.1"/>
</dbReference>
<dbReference type="Gene3D" id="3.40.1260.10">
    <property type="entry name" value="DsrEFH-like"/>
    <property type="match status" value="1"/>
</dbReference>
<reference evidence="1 2" key="1">
    <citation type="submission" date="2023-09" db="EMBL/GenBank/DDBJ databases">
        <authorList>
            <person name="Rey-Velasco X."/>
        </authorList>
    </citation>
    <scope>NUCLEOTIDE SEQUENCE [LARGE SCALE GENOMIC DNA]</scope>
    <source>
        <strain evidence="1 2">P117</strain>
    </source>
</reference>
<proteinExistence type="predicted"/>
<evidence type="ECO:0000313" key="2">
    <source>
        <dbReference type="Proteomes" id="UP001253545"/>
    </source>
</evidence>
<accession>A0ABU2ZNS4</accession>
<organism evidence="1 2">
    <name type="scientific">Glaciecola petra</name>
    <dbReference type="NCBI Taxonomy" id="3075602"/>
    <lineage>
        <taxon>Bacteria</taxon>
        <taxon>Pseudomonadati</taxon>
        <taxon>Pseudomonadota</taxon>
        <taxon>Gammaproteobacteria</taxon>
        <taxon>Alteromonadales</taxon>
        <taxon>Alteromonadaceae</taxon>
        <taxon>Glaciecola</taxon>
    </lineage>
</organism>
<dbReference type="InterPro" id="IPR007215">
    <property type="entry name" value="Sulphur_relay_TusB/DsrH"/>
</dbReference>
<name>A0ABU2ZNS4_9ALTE</name>
<comment type="caution">
    <text evidence="1">The sequence shown here is derived from an EMBL/GenBank/DDBJ whole genome shotgun (WGS) entry which is preliminary data.</text>
</comment>
<dbReference type="Proteomes" id="UP001253545">
    <property type="component" value="Unassembled WGS sequence"/>
</dbReference>
<dbReference type="InterPro" id="IPR027396">
    <property type="entry name" value="DsrEFH-like"/>
</dbReference>